<organism evidence="5 6">
    <name type="scientific">Candidatus Allofournierella merdipullorum</name>
    <dbReference type="NCBI Taxonomy" id="2838595"/>
    <lineage>
        <taxon>Bacteria</taxon>
        <taxon>Bacillati</taxon>
        <taxon>Bacillota</taxon>
        <taxon>Clostridia</taxon>
        <taxon>Eubacteriales</taxon>
        <taxon>Oscillospiraceae</taxon>
        <taxon>Allofournierella</taxon>
    </lineage>
</organism>
<evidence type="ECO:0000256" key="1">
    <source>
        <dbReference type="ARBA" id="ARBA00005656"/>
    </source>
</evidence>
<evidence type="ECO:0000313" key="5">
    <source>
        <dbReference type="EMBL" id="HIZ30811.1"/>
    </source>
</evidence>
<keyword evidence="2" id="KW-0808">Transferase</keyword>
<protein>
    <recommendedName>
        <fullName evidence="4">Phosphate acetyl/butaryl transferase domain-containing protein</fullName>
    </recommendedName>
</protein>
<reference evidence="5" key="1">
    <citation type="journal article" date="2021" name="PeerJ">
        <title>Extensive microbial diversity within the chicken gut microbiome revealed by metagenomics and culture.</title>
        <authorList>
            <person name="Gilroy R."/>
            <person name="Ravi A."/>
            <person name="Getino M."/>
            <person name="Pursley I."/>
            <person name="Horton D.L."/>
            <person name="Alikhan N.F."/>
            <person name="Baker D."/>
            <person name="Gharbi K."/>
            <person name="Hall N."/>
            <person name="Watson M."/>
            <person name="Adriaenssens E.M."/>
            <person name="Foster-Nyarko E."/>
            <person name="Jarju S."/>
            <person name="Secka A."/>
            <person name="Antonio M."/>
            <person name="Oren A."/>
            <person name="Chaudhuri R.R."/>
            <person name="La Ragione R."/>
            <person name="Hildebrand F."/>
            <person name="Pallen M.J."/>
        </authorList>
    </citation>
    <scope>NUCLEOTIDE SEQUENCE</scope>
    <source>
        <strain evidence="5">ChiGjej4B4-18154</strain>
    </source>
</reference>
<dbReference type="Proteomes" id="UP000824035">
    <property type="component" value="Unassembled WGS sequence"/>
</dbReference>
<gene>
    <name evidence="5" type="ORF">H9813_06250</name>
</gene>
<dbReference type="InterPro" id="IPR050500">
    <property type="entry name" value="Phos_Acetyltrans/Butyryltrans"/>
</dbReference>
<dbReference type="SUPFAM" id="SSF53659">
    <property type="entry name" value="Isocitrate/Isopropylmalate dehydrogenase-like"/>
    <property type="match status" value="1"/>
</dbReference>
<dbReference type="InterPro" id="IPR002505">
    <property type="entry name" value="PTA_PTB"/>
</dbReference>
<name>A0A9D2E4T2_9FIRM</name>
<dbReference type="InterPro" id="IPR012147">
    <property type="entry name" value="P_Ac_Bu_trans"/>
</dbReference>
<evidence type="ECO:0000256" key="3">
    <source>
        <dbReference type="ARBA" id="ARBA00023315"/>
    </source>
</evidence>
<reference evidence="5" key="2">
    <citation type="submission" date="2021-04" db="EMBL/GenBank/DDBJ databases">
        <authorList>
            <person name="Gilroy R."/>
        </authorList>
    </citation>
    <scope>NUCLEOTIDE SEQUENCE</scope>
    <source>
        <strain evidence="5">ChiGjej4B4-18154</strain>
    </source>
</reference>
<evidence type="ECO:0000256" key="2">
    <source>
        <dbReference type="ARBA" id="ARBA00022679"/>
    </source>
</evidence>
<evidence type="ECO:0000313" key="6">
    <source>
        <dbReference type="Proteomes" id="UP000824035"/>
    </source>
</evidence>
<dbReference type="EMBL" id="DXBV01000057">
    <property type="protein sequence ID" value="HIZ30811.1"/>
    <property type="molecule type" value="Genomic_DNA"/>
</dbReference>
<dbReference type="Gene3D" id="3.40.718.10">
    <property type="entry name" value="Isopropylmalate Dehydrogenase"/>
    <property type="match status" value="1"/>
</dbReference>
<dbReference type="PIRSF" id="PIRSF000428">
    <property type="entry name" value="P_Ac_trans"/>
    <property type="match status" value="1"/>
</dbReference>
<evidence type="ECO:0000259" key="4">
    <source>
        <dbReference type="Pfam" id="PF01515"/>
    </source>
</evidence>
<dbReference type="PANTHER" id="PTHR43356:SF2">
    <property type="entry name" value="PHOSPHATE ACETYLTRANSFERASE"/>
    <property type="match status" value="1"/>
</dbReference>
<dbReference type="AlphaFoldDB" id="A0A9D2E4T2"/>
<keyword evidence="3" id="KW-0012">Acyltransferase</keyword>
<sequence length="287" mass="30970">MEAFVKSHAGRKKIAVACAHDDVTLEAVLMAVDKGVADAVLIGKQAEIEALLRQFGKDPAAFEIIDEADERAAIDKAVAMVREGTADIPMKGLMHTATFMRGILDKQTGLLEPGKLLSQASVFEIEETGKMLIISDCAVNIEPNVDQKCKIVENAVKVAKSLGIEEPKIAMLSALEVVNPKIQGTVDAAEVTVRLKDKYQIDGPFALDNAVSEDAARHKGIDSPIAGKADILIVPDMWSGNIFTKALVFFAHMKSAGTLNGLRSPVVMTSRTDTIENKYYSYNNVTV</sequence>
<dbReference type="PANTHER" id="PTHR43356">
    <property type="entry name" value="PHOSPHATE ACETYLTRANSFERASE"/>
    <property type="match status" value="1"/>
</dbReference>
<comment type="similarity">
    <text evidence="1">Belongs to the phosphate acetyltransferase and butyryltransferase family.</text>
</comment>
<proteinExistence type="inferred from homology"/>
<feature type="domain" description="Phosphate acetyl/butaryl transferase" evidence="4">
    <location>
        <begin position="74"/>
        <end position="279"/>
    </location>
</feature>
<dbReference type="GO" id="GO:0016746">
    <property type="term" value="F:acyltransferase activity"/>
    <property type="evidence" value="ECO:0007669"/>
    <property type="project" value="UniProtKB-KW"/>
</dbReference>
<comment type="caution">
    <text evidence="5">The sequence shown here is derived from an EMBL/GenBank/DDBJ whole genome shotgun (WGS) entry which is preliminary data.</text>
</comment>
<dbReference type="Pfam" id="PF01515">
    <property type="entry name" value="PTA_PTB"/>
    <property type="match status" value="1"/>
</dbReference>
<accession>A0A9D2E4T2</accession>